<dbReference type="Pfam" id="PF17035">
    <property type="entry name" value="BET"/>
    <property type="match status" value="1"/>
</dbReference>
<proteinExistence type="predicted"/>
<dbReference type="AlphaFoldDB" id="A0A6C0LAZ5"/>
<feature type="domain" description="NET" evidence="1">
    <location>
        <begin position="1"/>
        <end position="61"/>
    </location>
</feature>
<dbReference type="InterPro" id="IPR027353">
    <property type="entry name" value="NET_dom"/>
</dbReference>
<sequence length="86" mass="10505">MNRQKKEWLKEQIDKLDSNEHMQIYNIIKKFTKEITKTPDGVFVSSDDLSNECLEEVEKYVVFCLDQRKRIEEDSKERKQYERLMD</sequence>
<protein>
    <recommendedName>
        <fullName evidence="1">NET domain-containing protein</fullName>
    </recommendedName>
</protein>
<reference evidence="2" key="1">
    <citation type="journal article" date="2020" name="Nature">
        <title>Giant virus diversity and host interactions through global metagenomics.</title>
        <authorList>
            <person name="Schulz F."/>
            <person name="Roux S."/>
            <person name="Paez-Espino D."/>
            <person name="Jungbluth S."/>
            <person name="Walsh D.A."/>
            <person name="Denef V.J."/>
            <person name="McMahon K.D."/>
            <person name="Konstantinidis K.T."/>
            <person name="Eloe-Fadrosh E.A."/>
            <person name="Kyrpides N.C."/>
            <person name="Woyke T."/>
        </authorList>
    </citation>
    <scope>NUCLEOTIDE SEQUENCE</scope>
    <source>
        <strain evidence="2">GVMAG-M-3300027770-17</strain>
    </source>
</reference>
<accession>A0A6C0LAZ5</accession>
<name>A0A6C0LAZ5_9ZZZZ</name>
<organism evidence="2">
    <name type="scientific">viral metagenome</name>
    <dbReference type="NCBI Taxonomy" id="1070528"/>
    <lineage>
        <taxon>unclassified sequences</taxon>
        <taxon>metagenomes</taxon>
        <taxon>organismal metagenomes</taxon>
    </lineage>
</organism>
<dbReference type="InterPro" id="IPR038336">
    <property type="entry name" value="NET_sf"/>
</dbReference>
<dbReference type="EMBL" id="MN740470">
    <property type="protein sequence ID" value="QHU28139.1"/>
    <property type="molecule type" value="Genomic_DNA"/>
</dbReference>
<evidence type="ECO:0000259" key="1">
    <source>
        <dbReference type="Pfam" id="PF17035"/>
    </source>
</evidence>
<dbReference type="Gene3D" id="1.20.1270.220">
    <property type="match status" value="1"/>
</dbReference>
<evidence type="ECO:0000313" key="2">
    <source>
        <dbReference type="EMBL" id="QHU28139.1"/>
    </source>
</evidence>